<reference evidence="3" key="1">
    <citation type="submission" date="2020-07" db="EMBL/GenBank/DDBJ databases">
        <title>Genome sequences of bacteria associated with the marine, planktonic diatom Thalassiosira profunda strain ECT2AJA-044.</title>
        <authorList>
            <person name="Gargas C.B."/>
            <person name="Roberts W.R."/>
            <person name="Alverson A.J."/>
        </authorList>
    </citation>
    <scope>NUCLEOTIDE SEQUENCE</scope>
    <source>
        <strain evidence="3">ECT2AJA-044</strain>
    </source>
</reference>
<proteinExistence type="predicted"/>
<evidence type="ECO:0000313" key="4">
    <source>
        <dbReference type="Proteomes" id="UP000665026"/>
    </source>
</evidence>
<accession>A0A975EPB9</accession>
<dbReference type="SUPFAM" id="SSF53448">
    <property type="entry name" value="Nucleotide-diphospho-sugar transferases"/>
    <property type="match status" value="1"/>
</dbReference>
<evidence type="ECO:0000259" key="2">
    <source>
        <dbReference type="Pfam" id="PF12804"/>
    </source>
</evidence>
<dbReference type="Gene3D" id="3.90.550.10">
    <property type="entry name" value="Spore Coat Polysaccharide Biosynthesis Protein SpsA, Chain A"/>
    <property type="match status" value="1"/>
</dbReference>
<dbReference type="Pfam" id="PF12804">
    <property type="entry name" value="NTP_transf_3"/>
    <property type="match status" value="1"/>
</dbReference>
<dbReference type="KEGG" id="cact:HZ995_15385"/>
<dbReference type="AlphaFoldDB" id="A0A975EPB9"/>
<evidence type="ECO:0000313" key="3">
    <source>
        <dbReference type="EMBL" id="QTN35828.1"/>
    </source>
</evidence>
<dbReference type="InterPro" id="IPR025877">
    <property type="entry name" value="MobA-like_NTP_Trfase"/>
</dbReference>
<name>A0A975EPB9_9RHOB</name>
<feature type="domain" description="MobA-like NTP transferase" evidence="2">
    <location>
        <begin position="5"/>
        <end position="162"/>
    </location>
</feature>
<dbReference type="PANTHER" id="PTHR43777:SF1">
    <property type="entry name" value="MOLYBDENUM COFACTOR CYTIDYLYLTRANSFERASE"/>
    <property type="match status" value="1"/>
</dbReference>
<dbReference type="Proteomes" id="UP000665026">
    <property type="component" value="Chromosome"/>
</dbReference>
<dbReference type="CDD" id="cd04182">
    <property type="entry name" value="GT_2_like_f"/>
    <property type="match status" value="1"/>
</dbReference>
<dbReference type="EMBL" id="CP060010">
    <property type="protein sequence ID" value="QTN35828.1"/>
    <property type="molecule type" value="Genomic_DNA"/>
</dbReference>
<dbReference type="InterPro" id="IPR029044">
    <property type="entry name" value="Nucleotide-diphossugar_trans"/>
</dbReference>
<dbReference type="GO" id="GO:0016779">
    <property type="term" value="F:nucleotidyltransferase activity"/>
    <property type="evidence" value="ECO:0007669"/>
    <property type="project" value="UniProtKB-ARBA"/>
</dbReference>
<dbReference type="RefSeq" id="WP_209356531.1">
    <property type="nucleotide sequence ID" value="NZ_CP060010.1"/>
</dbReference>
<organism evidence="3 4">
    <name type="scientific">Cognatishimia activa</name>
    <dbReference type="NCBI Taxonomy" id="1715691"/>
    <lineage>
        <taxon>Bacteria</taxon>
        <taxon>Pseudomonadati</taxon>
        <taxon>Pseudomonadota</taxon>
        <taxon>Alphaproteobacteria</taxon>
        <taxon>Rhodobacterales</taxon>
        <taxon>Paracoccaceae</taxon>
        <taxon>Cognatishimia</taxon>
    </lineage>
</organism>
<keyword evidence="1" id="KW-0460">Magnesium</keyword>
<evidence type="ECO:0000256" key="1">
    <source>
        <dbReference type="ARBA" id="ARBA00022842"/>
    </source>
</evidence>
<protein>
    <submittedName>
        <fullName evidence="3">Nucleotidyltransferase family protein</fullName>
    </submittedName>
</protein>
<sequence>MLAILILAAGQSSRMRGADKLLEEVDGQPLLQKITSHALDTCAHVYVALQRADGRRAAVLPHGVQVIAVPQASEGMGVTIATSIVQLPEAASALMIVPADMPELSAEDLVAMKSAHEAAPDQILHAMSGDTPGHPVVFPRRCFDALKTLSTDQGAREVIKSESNNLGRVALPIGHAITDLDTPEDWAAWRARQNQN</sequence>
<gene>
    <name evidence="3" type="ORF">HZ995_15385</name>
</gene>
<dbReference type="PANTHER" id="PTHR43777">
    <property type="entry name" value="MOLYBDENUM COFACTOR CYTIDYLYLTRANSFERASE"/>
    <property type="match status" value="1"/>
</dbReference>